<dbReference type="Proteomes" id="UP000245698">
    <property type="component" value="Unassembled WGS sequence"/>
</dbReference>
<feature type="signal peptide" evidence="2">
    <location>
        <begin position="1"/>
        <end position="26"/>
    </location>
</feature>
<protein>
    <recommendedName>
        <fullName evidence="5">Secreted protein</fullName>
    </recommendedName>
</protein>
<reference evidence="4" key="1">
    <citation type="submission" date="2016-12" db="EMBL/GenBank/DDBJ databases">
        <authorList>
            <person name="Brunel B."/>
        </authorList>
    </citation>
    <scope>NUCLEOTIDE SEQUENCE [LARGE SCALE GENOMIC DNA]</scope>
</reference>
<keyword evidence="1" id="KW-0175">Coiled coil</keyword>
<keyword evidence="2" id="KW-0732">Signal</keyword>
<gene>
    <name evidence="3" type="ORF">BQ8482_380004</name>
</gene>
<dbReference type="AlphaFoldDB" id="A0A2P9ARM8"/>
<accession>A0A2P9ARM8</accession>
<evidence type="ECO:0000313" key="4">
    <source>
        <dbReference type="Proteomes" id="UP000245698"/>
    </source>
</evidence>
<feature type="coiled-coil region" evidence="1">
    <location>
        <begin position="169"/>
        <end position="196"/>
    </location>
</feature>
<name>A0A2P9ARM8_9HYPH</name>
<feature type="chain" id="PRO_5015175729" description="Secreted protein" evidence="2">
    <location>
        <begin position="27"/>
        <end position="364"/>
    </location>
</feature>
<evidence type="ECO:0000313" key="3">
    <source>
        <dbReference type="EMBL" id="SJM33821.1"/>
    </source>
</evidence>
<evidence type="ECO:0000256" key="1">
    <source>
        <dbReference type="SAM" id="Coils"/>
    </source>
</evidence>
<dbReference type="EMBL" id="FUIG01000046">
    <property type="protein sequence ID" value="SJM33821.1"/>
    <property type="molecule type" value="Genomic_DNA"/>
</dbReference>
<proteinExistence type="predicted"/>
<evidence type="ECO:0000256" key="2">
    <source>
        <dbReference type="SAM" id="SignalP"/>
    </source>
</evidence>
<evidence type="ECO:0008006" key="5">
    <source>
        <dbReference type="Google" id="ProtNLM"/>
    </source>
</evidence>
<keyword evidence="4" id="KW-1185">Reference proteome</keyword>
<organism evidence="3 4">
    <name type="scientific">Mesorhizobium delmotii</name>
    <dbReference type="NCBI Taxonomy" id="1631247"/>
    <lineage>
        <taxon>Bacteria</taxon>
        <taxon>Pseudomonadati</taxon>
        <taxon>Pseudomonadota</taxon>
        <taxon>Alphaproteobacteria</taxon>
        <taxon>Hyphomicrobiales</taxon>
        <taxon>Phyllobacteriaceae</taxon>
        <taxon>Mesorhizobium</taxon>
    </lineage>
</organism>
<sequence length="364" mass="39726">MMRVSLRSKIVGFCLLTSAMVLPAFADQAKCSCRNLRSVQEELKNAEYEAVFFADMAAKLKAVEDPLIEARKNPTHPDSDVNIQDRSSRARADIMRTFKLPHNPAYGYSGPLTVDMKFGSCEQKPADLEALPAGSQCKEIADITLAHEAAHRERCARETAAVYWDRLPSQIAAEEAERYRAQANAMRAQLKRIVDEGTITVEAKMEPRIKGPQFDVTYSFVMPSIAMEGKSSPGSDSWTVNGKGKQSGKIKNMKIGGMTCKSSGQLNDDIDMALDTDGFGMNLKSKSTGRPGDIKVRCRGGYGMSMRPQGEVGSGEVFAAERFESEADISQDVSMMPFAKIVTQGGMSVSGNHTVTVRLVCPGE</sequence>